<reference evidence="4" key="2">
    <citation type="submission" date="2023-03" db="EMBL/GenBank/DDBJ databases">
        <authorList>
            <person name="Inwood S.N."/>
            <person name="Skelly J.G."/>
            <person name="Guhlin J."/>
            <person name="Harrop T.W.R."/>
            <person name="Goldson S.G."/>
            <person name="Dearden P.K."/>
        </authorList>
    </citation>
    <scope>NUCLEOTIDE SEQUENCE</scope>
    <source>
        <strain evidence="4">Lincoln</strain>
        <tissue evidence="4">Whole body</tissue>
    </source>
</reference>
<dbReference type="EMBL" id="JAQQBR010001831">
    <property type="protein sequence ID" value="KAK0168209.1"/>
    <property type="molecule type" value="Genomic_DNA"/>
</dbReference>
<keyword evidence="1" id="KW-1133">Transmembrane helix</keyword>
<dbReference type="InterPro" id="IPR056953">
    <property type="entry name" value="CUT_N"/>
</dbReference>
<dbReference type="PROSITE" id="PS50948">
    <property type="entry name" value="PAN"/>
    <property type="match status" value="2"/>
</dbReference>
<evidence type="ECO:0000313" key="5">
    <source>
        <dbReference type="Proteomes" id="UP001168972"/>
    </source>
</evidence>
<dbReference type="InterPro" id="IPR003609">
    <property type="entry name" value="Pan_app"/>
</dbReference>
<name>A0AA39FEQ8_MICHY</name>
<dbReference type="SMART" id="SM00241">
    <property type="entry name" value="ZP"/>
    <property type="match status" value="1"/>
</dbReference>
<dbReference type="Gene3D" id="3.50.4.10">
    <property type="entry name" value="Hepatocyte Growth Factor"/>
    <property type="match status" value="1"/>
</dbReference>
<keyword evidence="5" id="KW-1185">Reference proteome</keyword>
<evidence type="ECO:0000259" key="2">
    <source>
        <dbReference type="PROSITE" id="PS50948"/>
    </source>
</evidence>
<dbReference type="InterPro" id="IPR001507">
    <property type="entry name" value="ZP_dom"/>
</dbReference>
<evidence type="ECO:0000313" key="4">
    <source>
        <dbReference type="EMBL" id="KAK0168209.1"/>
    </source>
</evidence>
<dbReference type="SMART" id="SM00473">
    <property type="entry name" value="PAN_AP"/>
    <property type="match status" value="2"/>
</dbReference>
<protein>
    <submittedName>
        <fullName evidence="4">Uncharacterized protein</fullName>
    </submittedName>
</protein>
<organism evidence="4 5">
    <name type="scientific">Microctonus hyperodae</name>
    <name type="common">Parasitoid wasp</name>
    <dbReference type="NCBI Taxonomy" id="165561"/>
    <lineage>
        <taxon>Eukaryota</taxon>
        <taxon>Metazoa</taxon>
        <taxon>Ecdysozoa</taxon>
        <taxon>Arthropoda</taxon>
        <taxon>Hexapoda</taxon>
        <taxon>Insecta</taxon>
        <taxon>Pterygota</taxon>
        <taxon>Neoptera</taxon>
        <taxon>Endopterygota</taxon>
        <taxon>Hymenoptera</taxon>
        <taxon>Apocrita</taxon>
        <taxon>Ichneumonoidea</taxon>
        <taxon>Braconidae</taxon>
        <taxon>Euphorinae</taxon>
        <taxon>Microctonus</taxon>
    </lineage>
</organism>
<dbReference type="PROSITE" id="PS51034">
    <property type="entry name" value="ZP_2"/>
    <property type="match status" value="1"/>
</dbReference>
<feature type="domain" description="ZP" evidence="3">
    <location>
        <begin position="314"/>
        <end position="578"/>
    </location>
</feature>
<dbReference type="PANTHER" id="PTHR47327:SF8">
    <property type="entry name" value="FI17836P1"/>
    <property type="match status" value="1"/>
</dbReference>
<feature type="domain" description="Apple" evidence="2">
    <location>
        <begin position="221"/>
        <end position="308"/>
    </location>
</feature>
<dbReference type="Pfam" id="PF25057">
    <property type="entry name" value="CUT_N"/>
    <property type="match status" value="1"/>
</dbReference>
<dbReference type="SUPFAM" id="SSF57414">
    <property type="entry name" value="Hairpin loop containing domain-like"/>
    <property type="match status" value="1"/>
</dbReference>
<sequence length="720" mass="80130">MQKIKGIMLQRIRHWIIISILIIIGIIIVHGEDCADTGWEKVEGVMPENYTHGNVLYSGSNSDGIVNICFDRCLKVNCSGFYIDFGRSTCANVEIISNEFEPVLNFIFFHKICIKVPAECNNNKLWQVQRTLGAILIDTTVTPLPGLLTRSQCYQRCIEEGMNCKSVQFRTSVPFSIGNVEGRCSLLQIERGIRPQSYRASMYRDEYLETQCHKLSNTDYCSYAEFRNMTLPYSDLKLIGLNEKQCEERCGNSKDGFICRGFTVDYTMRNASNKNSSICLLHSEDTISAGVSSLMNTANVIYKEREPCLNLKVSCGNTSLTIQLDTTEPFNGRVYASGYSETCDVQGTGLNRTILQLRIPDKNEITQGNIECGIIPAFAVDSNNETRIAVWVTVIVQFNPIIQRLGDQAVRVGCTLDDNEVPLPRNITIGSSFNFINPDAGIPPVVGTVFNTTDSPMVTMRILDEESREITSADLGQRLLLKIGIIPANGPYDIAAGHLVASSTSGDSSILLLDEMGCPTDSKIFPAMYKDPVDNRSLISTFTAFKFPDSYRVKFNVIVKFCLTECQSVQCRTGVLSFGKQRRSLAIVKPIDTNFDSTNTTLNELPLEWSIIVRDDAIAADSLRAAKSPDTVLIAGEQSVEGLLCVDAALAMGLLILWLIVQIILTATCIYVIRRYRRVARKAEEDRADVLTRHLYGIHGGNFEISRRVRWADHNGSSIS</sequence>
<keyword evidence="1" id="KW-0472">Membrane</keyword>
<feature type="domain" description="Apple" evidence="2">
    <location>
        <begin position="120"/>
        <end position="212"/>
    </location>
</feature>
<dbReference type="AlphaFoldDB" id="A0AA39FEQ8"/>
<dbReference type="PANTHER" id="PTHR47327">
    <property type="entry name" value="FI18240P1-RELATED"/>
    <property type="match status" value="1"/>
</dbReference>
<feature type="transmembrane region" description="Helical" evidence="1">
    <location>
        <begin position="648"/>
        <end position="673"/>
    </location>
</feature>
<proteinExistence type="predicted"/>
<evidence type="ECO:0000259" key="3">
    <source>
        <dbReference type="PROSITE" id="PS51034"/>
    </source>
</evidence>
<keyword evidence="1" id="KW-0812">Transmembrane</keyword>
<evidence type="ECO:0000256" key="1">
    <source>
        <dbReference type="SAM" id="Phobius"/>
    </source>
</evidence>
<accession>A0AA39FEQ8</accession>
<dbReference type="Proteomes" id="UP001168972">
    <property type="component" value="Unassembled WGS sequence"/>
</dbReference>
<comment type="caution">
    <text evidence="4">The sequence shown here is derived from an EMBL/GenBank/DDBJ whole genome shotgun (WGS) entry which is preliminary data.</text>
</comment>
<gene>
    <name evidence="4" type="ORF">PV327_002034</name>
</gene>
<reference evidence="4" key="1">
    <citation type="journal article" date="2023" name="bioRxiv">
        <title>Scaffold-level genome assemblies of two parasitoid biocontrol wasps reveal the parthenogenesis mechanism and an associated novel virus.</title>
        <authorList>
            <person name="Inwood S."/>
            <person name="Skelly J."/>
            <person name="Guhlin J."/>
            <person name="Harrop T."/>
            <person name="Goldson S."/>
            <person name="Dearden P."/>
        </authorList>
    </citation>
    <scope>NUCLEOTIDE SEQUENCE</scope>
    <source>
        <strain evidence="4">Lincoln</strain>
        <tissue evidence="4">Whole body</tissue>
    </source>
</reference>
<dbReference type="GO" id="GO:0009653">
    <property type="term" value="P:anatomical structure morphogenesis"/>
    <property type="evidence" value="ECO:0007669"/>
    <property type="project" value="TreeGrafter"/>
</dbReference>
<feature type="transmembrane region" description="Helical" evidence="1">
    <location>
        <begin position="12"/>
        <end position="31"/>
    </location>
</feature>
<dbReference type="InterPro" id="IPR052774">
    <property type="entry name" value="Celegans_DevNeuronal_Protein"/>
</dbReference>